<proteinExistence type="predicted"/>
<protein>
    <submittedName>
        <fullName evidence="2">Uncharacterized protein</fullName>
    </submittedName>
</protein>
<reference evidence="2" key="1">
    <citation type="journal article" date="2023" name="Nat. Commun.">
        <title>Diploid and tetraploid genomes of Acorus and the evolution of monocots.</title>
        <authorList>
            <person name="Ma L."/>
            <person name="Liu K.W."/>
            <person name="Li Z."/>
            <person name="Hsiao Y.Y."/>
            <person name="Qi Y."/>
            <person name="Fu T."/>
            <person name="Tang G.D."/>
            <person name="Zhang D."/>
            <person name="Sun W.H."/>
            <person name="Liu D.K."/>
            <person name="Li Y."/>
            <person name="Chen G.Z."/>
            <person name="Liu X.D."/>
            <person name="Liao X.Y."/>
            <person name="Jiang Y.T."/>
            <person name="Yu X."/>
            <person name="Hao Y."/>
            <person name="Huang J."/>
            <person name="Zhao X.W."/>
            <person name="Ke S."/>
            <person name="Chen Y.Y."/>
            <person name="Wu W.L."/>
            <person name="Hsu J.L."/>
            <person name="Lin Y.F."/>
            <person name="Huang M.D."/>
            <person name="Li C.Y."/>
            <person name="Huang L."/>
            <person name="Wang Z.W."/>
            <person name="Zhao X."/>
            <person name="Zhong W.Y."/>
            <person name="Peng D.H."/>
            <person name="Ahmad S."/>
            <person name="Lan S."/>
            <person name="Zhang J.S."/>
            <person name="Tsai W.C."/>
            <person name="Van de Peer Y."/>
            <person name="Liu Z.J."/>
        </authorList>
    </citation>
    <scope>NUCLEOTIDE SEQUENCE</scope>
    <source>
        <strain evidence="2">SCP</strain>
    </source>
</reference>
<dbReference type="AlphaFoldDB" id="A0AAV9A2U0"/>
<dbReference type="Proteomes" id="UP001179952">
    <property type="component" value="Unassembled WGS sequence"/>
</dbReference>
<organism evidence="2 3">
    <name type="scientific">Acorus gramineus</name>
    <name type="common">Dwarf sweet flag</name>
    <dbReference type="NCBI Taxonomy" id="55184"/>
    <lineage>
        <taxon>Eukaryota</taxon>
        <taxon>Viridiplantae</taxon>
        <taxon>Streptophyta</taxon>
        <taxon>Embryophyta</taxon>
        <taxon>Tracheophyta</taxon>
        <taxon>Spermatophyta</taxon>
        <taxon>Magnoliopsida</taxon>
        <taxon>Liliopsida</taxon>
        <taxon>Acoraceae</taxon>
        <taxon>Acorus</taxon>
    </lineage>
</organism>
<evidence type="ECO:0000313" key="2">
    <source>
        <dbReference type="EMBL" id="KAK1258464.1"/>
    </source>
</evidence>
<reference evidence="2" key="2">
    <citation type="submission" date="2023-06" db="EMBL/GenBank/DDBJ databases">
        <authorList>
            <person name="Ma L."/>
            <person name="Liu K.-W."/>
            <person name="Li Z."/>
            <person name="Hsiao Y.-Y."/>
            <person name="Qi Y."/>
            <person name="Fu T."/>
            <person name="Tang G."/>
            <person name="Zhang D."/>
            <person name="Sun W.-H."/>
            <person name="Liu D.-K."/>
            <person name="Li Y."/>
            <person name="Chen G.-Z."/>
            <person name="Liu X.-D."/>
            <person name="Liao X.-Y."/>
            <person name="Jiang Y.-T."/>
            <person name="Yu X."/>
            <person name="Hao Y."/>
            <person name="Huang J."/>
            <person name="Zhao X.-W."/>
            <person name="Ke S."/>
            <person name="Chen Y.-Y."/>
            <person name="Wu W.-L."/>
            <person name="Hsu J.-L."/>
            <person name="Lin Y.-F."/>
            <person name="Huang M.-D."/>
            <person name="Li C.-Y."/>
            <person name="Huang L."/>
            <person name="Wang Z.-W."/>
            <person name="Zhao X."/>
            <person name="Zhong W.-Y."/>
            <person name="Peng D.-H."/>
            <person name="Ahmad S."/>
            <person name="Lan S."/>
            <person name="Zhang J.-S."/>
            <person name="Tsai W.-C."/>
            <person name="Van De Peer Y."/>
            <person name="Liu Z.-J."/>
        </authorList>
    </citation>
    <scope>NUCLEOTIDE SEQUENCE</scope>
    <source>
        <strain evidence="2">SCP</strain>
        <tissue evidence="2">Leaves</tissue>
    </source>
</reference>
<accession>A0AAV9A2U0</accession>
<evidence type="ECO:0000313" key="3">
    <source>
        <dbReference type="Proteomes" id="UP001179952"/>
    </source>
</evidence>
<name>A0AAV9A2U0_ACOGR</name>
<dbReference type="EMBL" id="JAUJYN010000016">
    <property type="protein sequence ID" value="KAK1258464.1"/>
    <property type="molecule type" value="Genomic_DNA"/>
</dbReference>
<comment type="caution">
    <text evidence="2">The sequence shown here is derived from an EMBL/GenBank/DDBJ whole genome shotgun (WGS) entry which is preliminary data.</text>
</comment>
<evidence type="ECO:0000256" key="1">
    <source>
        <dbReference type="SAM" id="MobiDB-lite"/>
    </source>
</evidence>
<gene>
    <name evidence="2" type="ORF">QJS04_geneDACA011507</name>
</gene>
<keyword evidence="3" id="KW-1185">Reference proteome</keyword>
<feature type="region of interest" description="Disordered" evidence="1">
    <location>
        <begin position="129"/>
        <end position="163"/>
    </location>
</feature>
<sequence length="163" mass="18599">MDPRVCQHFLTESTIDKGPYLNMMDDGMVNAMCDEGTQIDKTEDTSEDLLTHDEKTEITTVVVESEEQKMEENPSCTNEAIPYLKFEQRNQIVNDVKDITAPVNKRMKQLFKQNKTSMWFLIKPMEGLLLSGPPRPKNEPSVVRQDGPMGDCRGSDQIGMTRR</sequence>